<sequence>MIETVIYIPMRLLPTAATVRSGPVQV</sequence>
<accession>A0A0E9V1R1</accession>
<dbReference type="EMBL" id="GBXM01036503">
    <property type="protein sequence ID" value="JAH72074.1"/>
    <property type="molecule type" value="Transcribed_RNA"/>
</dbReference>
<organism evidence="1">
    <name type="scientific">Anguilla anguilla</name>
    <name type="common">European freshwater eel</name>
    <name type="synonym">Muraena anguilla</name>
    <dbReference type="NCBI Taxonomy" id="7936"/>
    <lineage>
        <taxon>Eukaryota</taxon>
        <taxon>Metazoa</taxon>
        <taxon>Chordata</taxon>
        <taxon>Craniata</taxon>
        <taxon>Vertebrata</taxon>
        <taxon>Euteleostomi</taxon>
        <taxon>Actinopterygii</taxon>
        <taxon>Neopterygii</taxon>
        <taxon>Teleostei</taxon>
        <taxon>Anguilliformes</taxon>
        <taxon>Anguillidae</taxon>
        <taxon>Anguilla</taxon>
    </lineage>
</organism>
<name>A0A0E9V1R1_ANGAN</name>
<reference evidence="1" key="2">
    <citation type="journal article" date="2015" name="Fish Shellfish Immunol.">
        <title>Early steps in the European eel (Anguilla anguilla)-Vibrio vulnificus interaction in the gills: Role of the RtxA13 toxin.</title>
        <authorList>
            <person name="Callol A."/>
            <person name="Pajuelo D."/>
            <person name="Ebbesson L."/>
            <person name="Teles M."/>
            <person name="MacKenzie S."/>
            <person name="Amaro C."/>
        </authorList>
    </citation>
    <scope>NUCLEOTIDE SEQUENCE</scope>
</reference>
<dbReference type="AlphaFoldDB" id="A0A0E9V1R1"/>
<proteinExistence type="predicted"/>
<evidence type="ECO:0000313" key="1">
    <source>
        <dbReference type="EMBL" id="JAH72074.1"/>
    </source>
</evidence>
<protein>
    <submittedName>
        <fullName evidence="1">Uncharacterized protein</fullName>
    </submittedName>
</protein>
<reference evidence="1" key="1">
    <citation type="submission" date="2014-11" db="EMBL/GenBank/DDBJ databases">
        <authorList>
            <person name="Amaro Gonzalez C."/>
        </authorList>
    </citation>
    <scope>NUCLEOTIDE SEQUENCE</scope>
</reference>